<dbReference type="Proteomes" id="UP000265520">
    <property type="component" value="Unassembled WGS sequence"/>
</dbReference>
<evidence type="ECO:0000256" key="1">
    <source>
        <dbReference type="SAM" id="MobiDB-lite"/>
    </source>
</evidence>
<feature type="region of interest" description="Disordered" evidence="1">
    <location>
        <begin position="1"/>
        <end position="23"/>
    </location>
</feature>
<dbReference type="AlphaFoldDB" id="A0A392NEJ6"/>
<dbReference type="EMBL" id="LXQA010037217">
    <property type="protein sequence ID" value="MCH98296.1"/>
    <property type="molecule type" value="Genomic_DNA"/>
</dbReference>
<evidence type="ECO:0000313" key="2">
    <source>
        <dbReference type="EMBL" id="MCH98296.1"/>
    </source>
</evidence>
<name>A0A392NEJ6_9FABA</name>
<accession>A0A392NEJ6</accession>
<sequence>MGGRSSKEESWRQSSNSWRTYVDPQSSYGHESYAYEYDPQSTYSSSQLYYNLPSPTYYGAGESFESRRVTIDNSTKLQRKYSNIADNYNSI</sequence>
<proteinExistence type="predicted"/>
<comment type="caution">
    <text evidence="2">The sequence shown here is derived from an EMBL/GenBank/DDBJ whole genome shotgun (WGS) entry which is preliminary data.</text>
</comment>
<organism evidence="2 3">
    <name type="scientific">Trifolium medium</name>
    <dbReference type="NCBI Taxonomy" id="97028"/>
    <lineage>
        <taxon>Eukaryota</taxon>
        <taxon>Viridiplantae</taxon>
        <taxon>Streptophyta</taxon>
        <taxon>Embryophyta</taxon>
        <taxon>Tracheophyta</taxon>
        <taxon>Spermatophyta</taxon>
        <taxon>Magnoliopsida</taxon>
        <taxon>eudicotyledons</taxon>
        <taxon>Gunneridae</taxon>
        <taxon>Pentapetalae</taxon>
        <taxon>rosids</taxon>
        <taxon>fabids</taxon>
        <taxon>Fabales</taxon>
        <taxon>Fabaceae</taxon>
        <taxon>Papilionoideae</taxon>
        <taxon>50 kb inversion clade</taxon>
        <taxon>NPAAA clade</taxon>
        <taxon>Hologalegina</taxon>
        <taxon>IRL clade</taxon>
        <taxon>Trifolieae</taxon>
        <taxon>Trifolium</taxon>
    </lineage>
</organism>
<evidence type="ECO:0000313" key="3">
    <source>
        <dbReference type="Proteomes" id="UP000265520"/>
    </source>
</evidence>
<protein>
    <submittedName>
        <fullName evidence="2">E3 ubiquitin-protein ligase RGLG2</fullName>
    </submittedName>
</protein>
<feature type="compositionally biased region" description="Basic and acidic residues" evidence="1">
    <location>
        <begin position="1"/>
        <end position="11"/>
    </location>
</feature>
<feature type="non-terminal residue" evidence="2">
    <location>
        <position position="91"/>
    </location>
</feature>
<reference evidence="2 3" key="1">
    <citation type="journal article" date="2018" name="Front. Plant Sci.">
        <title>Red Clover (Trifolium pratense) and Zigzag Clover (T. medium) - A Picture of Genomic Similarities and Differences.</title>
        <authorList>
            <person name="Dluhosova J."/>
            <person name="Istvanek J."/>
            <person name="Nedelnik J."/>
            <person name="Repkova J."/>
        </authorList>
    </citation>
    <scope>NUCLEOTIDE SEQUENCE [LARGE SCALE GENOMIC DNA]</scope>
    <source>
        <strain evidence="3">cv. 10/8</strain>
        <tissue evidence="2">Leaf</tissue>
    </source>
</reference>
<keyword evidence="3" id="KW-1185">Reference proteome</keyword>
<feature type="compositionally biased region" description="Polar residues" evidence="1">
    <location>
        <begin position="12"/>
        <end position="23"/>
    </location>
</feature>